<organism evidence="10 11">
    <name type="scientific">Frankia umida</name>
    <dbReference type="NCBI Taxonomy" id="573489"/>
    <lineage>
        <taxon>Bacteria</taxon>
        <taxon>Bacillati</taxon>
        <taxon>Actinomycetota</taxon>
        <taxon>Actinomycetes</taxon>
        <taxon>Frankiales</taxon>
        <taxon>Frankiaceae</taxon>
        <taxon>Frankia</taxon>
    </lineage>
</organism>
<evidence type="ECO:0000313" key="11">
    <source>
        <dbReference type="Proteomes" id="UP001201873"/>
    </source>
</evidence>
<keyword evidence="7 8" id="KW-0411">Iron-sulfur</keyword>
<evidence type="ECO:0000256" key="2">
    <source>
        <dbReference type="ARBA" id="ARBA00022448"/>
    </source>
</evidence>
<evidence type="ECO:0000256" key="4">
    <source>
        <dbReference type="ARBA" id="ARBA00022723"/>
    </source>
</evidence>
<comment type="function">
    <text evidence="8">Ferredoxins are iron-sulfur proteins that transfer electrons in a wide variety of metabolic reactions.</text>
</comment>
<comment type="caution">
    <text evidence="10">The sequence shown here is derived from an EMBL/GenBank/DDBJ whole genome shotgun (WGS) entry which is preliminary data.</text>
</comment>
<evidence type="ECO:0000256" key="7">
    <source>
        <dbReference type="ARBA" id="ARBA00023014"/>
    </source>
</evidence>
<protein>
    <recommendedName>
        <fullName evidence="8">Ferredoxin</fullName>
    </recommendedName>
</protein>
<evidence type="ECO:0000259" key="9">
    <source>
        <dbReference type="PROSITE" id="PS51379"/>
    </source>
</evidence>
<comment type="cofactor">
    <cofactor evidence="1 8">
        <name>[4Fe-4S] cluster</name>
        <dbReference type="ChEBI" id="CHEBI:49883"/>
    </cofactor>
</comment>
<evidence type="ECO:0000256" key="3">
    <source>
        <dbReference type="ARBA" id="ARBA00022485"/>
    </source>
</evidence>
<dbReference type="InterPro" id="IPR017896">
    <property type="entry name" value="4Fe4S_Fe-S-bd"/>
</dbReference>
<reference evidence="10 11" key="1">
    <citation type="submission" date="2022-04" db="EMBL/GenBank/DDBJ databases">
        <title>Genome diversity in the genus Frankia.</title>
        <authorList>
            <person name="Carlos-Shanley C."/>
            <person name="Hahn D."/>
        </authorList>
    </citation>
    <scope>NUCLEOTIDE SEQUENCE [LARGE SCALE GENOMIC DNA]</scope>
    <source>
        <strain evidence="10 11">Ag45/Mut15</strain>
    </source>
</reference>
<evidence type="ECO:0000256" key="6">
    <source>
        <dbReference type="ARBA" id="ARBA00023004"/>
    </source>
</evidence>
<dbReference type="PROSITE" id="PS51379">
    <property type="entry name" value="4FE4S_FER_2"/>
    <property type="match status" value="1"/>
</dbReference>
<accession>A0ABT0K3T9</accession>
<dbReference type="Pfam" id="PF00037">
    <property type="entry name" value="Fer4"/>
    <property type="match status" value="1"/>
</dbReference>
<feature type="domain" description="4Fe-4S ferredoxin-type" evidence="9">
    <location>
        <begin position="31"/>
        <end position="60"/>
    </location>
</feature>
<sequence length="115" mass="12220">MAFVIMSGCIDVKDGSCLEGCPADCIYEGDRKMYIHPDECTDCGACAVSCPIGAVLSDDRIKAKDQEFLDSEASFFSDVLPGRDEPIGEPGGATRFVKANGKIAADTPFVAAFEK</sequence>
<keyword evidence="5 8" id="KW-0249">Electron transport</keyword>
<evidence type="ECO:0000313" key="10">
    <source>
        <dbReference type="EMBL" id="MCK9878169.1"/>
    </source>
</evidence>
<dbReference type="Proteomes" id="UP001201873">
    <property type="component" value="Unassembled WGS sequence"/>
</dbReference>
<dbReference type="InterPro" id="IPR017900">
    <property type="entry name" value="4Fe4S_Fe_S_CS"/>
</dbReference>
<dbReference type="RefSeq" id="WP_163550439.1">
    <property type="nucleotide sequence ID" value="NZ_JALKFT010000028.1"/>
</dbReference>
<keyword evidence="11" id="KW-1185">Reference proteome</keyword>
<dbReference type="PRINTS" id="PR00354">
    <property type="entry name" value="7FE8SFRDOXIN"/>
</dbReference>
<evidence type="ECO:0000256" key="1">
    <source>
        <dbReference type="ARBA" id="ARBA00001966"/>
    </source>
</evidence>
<proteinExistence type="predicted"/>
<dbReference type="SUPFAM" id="SSF54862">
    <property type="entry name" value="4Fe-4S ferredoxins"/>
    <property type="match status" value="1"/>
</dbReference>
<keyword evidence="3 8" id="KW-0004">4Fe-4S</keyword>
<keyword evidence="4 8" id="KW-0479">Metal-binding</keyword>
<dbReference type="PROSITE" id="PS00198">
    <property type="entry name" value="4FE4S_FER_1"/>
    <property type="match status" value="1"/>
</dbReference>
<evidence type="ECO:0000256" key="8">
    <source>
        <dbReference type="RuleBase" id="RU365098"/>
    </source>
</evidence>
<dbReference type="InterPro" id="IPR050294">
    <property type="entry name" value="RnfB_subfamily"/>
</dbReference>
<gene>
    <name evidence="10" type="ORF">MXD59_20770</name>
</gene>
<dbReference type="PANTHER" id="PTHR42859">
    <property type="entry name" value="OXIDOREDUCTASE"/>
    <property type="match status" value="1"/>
</dbReference>
<dbReference type="EMBL" id="JALKFT010000028">
    <property type="protein sequence ID" value="MCK9878169.1"/>
    <property type="molecule type" value="Genomic_DNA"/>
</dbReference>
<keyword evidence="2 8" id="KW-0813">Transport</keyword>
<comment type="cofactor">
    <cofactor evidence="8">
        <name>[3Fe-4S] cluster</name>
        <dbReference type="ChEBI" id="CHEBI:21137"/>
    </cofactor>
    <text evidence="8">Binds 1 [3Fe-4S] cluster.</text>
</comment>
<dbReference type="Gene3D" id="3.30.70.20">
    <property type="match status" value="1"/>
</dbReference>
<keyword evidence="6 8" id="KW-0408">Iron</keyword>
<dbReference type="InterPro" id="IPR000813">
    <property type="entry name" value="7Fe_ferredoxin"/>
</dbReference>
<evidence type="ECO:0000256" key="5">
    <source>
        <dbReference type="ARBA" id="ARBA00022982"/>
    </source>
</evidence>
<name>A0ABT0K3T9_9ACTN</name>
<keyword evidence="8" id="KW-0003">3Fe-4S</keyword>
<dbReference type="PANTHER" id="PTHR42859:SF2">
    <property type="entry name" value="FERREDOXIN"/>
    <property type="match status" value="1"/>
</dbReference>